<sequence>MATRRGGPRITLTEGAIRILWTDKVLTILPAAQPPDSEEAIDFVIDMDQIMTWDPPHQGVEIGVEELQIIMQAIEADFEKLGLVVAFE</sequence>
<proteinExistence type="predicted"/>
<accession>A0A4U8Z4M4</accession>
<dbReference type="InterPro" id="IPR028148">
    <property type="entry name" value="Imm74"/>
</dbReference>
<name>A0A4U8Z4M4_METTU</name>
<dbReference type="OrthoDB" id="8455499at2"/>
<dbReference type="Pfam" id="PF15603">
    <property type="entry name" value="Imm74"/>
    <property type="match status" value="1"/>
</dbReference>
<dbReference type="Proteomes" id="UP000294360">
    <property type="component" value="Chromosome"/>
</dbReference>
<organism evidence="1 2">
    <name type="scientific">Methylocella tundrae</name>
    <dbReference type="NCBI Taxonomy" id="227605"/>
    <lineage>
        <taxon>Bacteria</taxon>
        <taxon>Pseudomonadati</taxon>
        <taxon>Pseudomonadota</taxon>
        <taxon>Alphaproteobacteria</taxon>
        <taxon>Hyphomicrobiales</taxon>
        <taxon>Beijerinckiaceae</taxon>
        <taxon>Methylocella</taxon>
    </lineage>
</organism>
<dbReference type="AlphaFoldDB" id="A0A4U8Z4M4"/>
<dbReference type="EMBL" id="LR536450">
    <property type="protein sequence ID" value="VFU10430.1"/>
    <property type="molecule type" value="Genomic_DNA"/>
</dbReference>
<dbReference type="KEGG" id="mtun:MTUNDRAET4_3543"/>
<evidence type="ECO:0000313" key="1">
    <source>
        <dbReference type="EMBL" id="VFU10430.1"/>
    </source>
</evidence>
<evidence type="ECO:0000313" key="2">
    <source>
        <dbReference type="Proteomes" id="UP000294360"/>
    </source>
</evidence>
<dbReference type="RefSeq" id="WP_134491161.1">
    <property type="nucleotide sequence ID" value="NZ_CP139089.1"/>
</dbReference>
<reference evidence="1 2" key="1">
    <citation type="submission" date="2019-03" db="EMBL/GenBank/DDBJ databases">
        <authorList>
            <person name="Kox A.R. M."/>
        </authorList>
    </citation>
    <scope>NUCLEOTIDE SEQUENCE [LARGE SCALE GENOMIC DNA]</scope>
    <source>
        <strain evidence="1">MTUNDRAET4 annotated genome</strain>
    </source>
</reference>
<protein>
    <submittedName>
        <fullName evidence="1">Uncharacterized protein</fullName>
    </submittedName>
</protein>
<gene>
    <name evidence="1" type="ORF">MTUNDRAET4_3543</name>
</gene>